<sequence length="27" mass="3007">CELIKFKTLVKLGDVENVFYKNGGGSF</sequence>
<dbReference type="AlphaFoldDB" id="A0A3B0R391"/>
<feature type="non-terminal residue" evidence="1">
    <location>
        <position position="1"/>
    </location>
</feature>
<protein>
    <submittedName>
        <fullName evidence="1">Uncharacterized protein</fullName>
    </submittedName>
</protein>
<accession>A0A3B0R391</accession>
<name>A0A3B0R391_9ZZZZ</name>
<reference evidence="1" key="1">
    <citation type="submission" date="2018-06" db="EMBL/GenBank/DDBJ databases">
        <authorList>
            <person name="Zhirakovskaya E."/>
        </authorList>
    </citation>
    <scope>NUCLEOTIDE SEQUENCE</scope>
</reference>
<gene>
    <name evidence="1" type="ORF">MNBD_BACTEROID02-1139</name>
</gene>
<dbReference type="EMBL" id="UOEB01000296">
    <property type="protein sequence ID" value="VAV86137.1"/>
    <property type="molecule type" value="Genomic_DNA"/>
</dbReference>
<organism evidence="1">
    <name type="scientific">hydrothermal vent metagenome</name>
    <dbReference type="NCBI Taxonomy" id="652676"/>
    <lineage>
        <taxon>unclassified sequences</taxon>
        <taxon>metagenomes</taxon>
        <taxon>ecological metagenomes</taxon>
    </lineage>
</organism>
<proteinExistence type="predicted"/>
<evidence type="ECO:0000313" key="1">
    <source>
        <dbReference type="EMBL" id="VAV86137.1"/>
    </source>
</evidence>